<evidence type="ECO:0000313" key="4">
    <source>
        <dbReference type="Proteomes" id="UP000076858"/>
    </source>
</evidence>
<dbReference type="Gene3D" id="3.30.70.270">
    <property type="match status" value="1"/>
</dbReference>
<dbReference type="STRING" id="35525.A0A164SV52"/>
<dbReference type="InterPro" id="IPR043502">
    <property type="entry name" value="DNA/RNA_pol_sf"/>
</dbReference>
<evidence type="ECO:0000259" key="2">
    <source>
        <dbReference type="PROSITE" id="PS50878"/>
    </source>
</evidence>
<evidence type="ECO:0000313" key="3">
    <source>
        <dbReference type="EMBL" id="KZS09973.1"/>
    </source>
</evidence>
<dbReference type="PANTHER" id="PTHR33050">
    <property type="entry name" value="REVERSE TRANSCRIPTASE DOMAIN-CONTAINING PROTEIN"/>
    <property type="match status" value="1"/>
</dbReference>
<sequence length="603" mass="68121">MSMCEIGWGPGGQQGRVVAELNHAARESSRKKERPSKREGKKLVKRLRKGVSKKRVSKVKKRFSVSFSDKLGFRVASIDFPMNMLLQKKLGSSASKTNINEAEKVLYRSQQSLLPMFPVLAYLEHQNWSGAQGKAVKDLANLAGRAFYDMSDMKRRNILEIVGPNVVSVVDDRDKFKIEEDKELFGTSVVKKLRKDGQFLSNINSLDLGKSRSRSDQNSSGVSHQQGAPIPSGSYDFRRSNGGAPTNFTEAGPANGAWFNKGYVNNLLYSLVPFLVSPGFIGGRIRHYSRAWRLISGDPWILGVVQEGFRLEFDSPPVMCVIPRNAGMSEAQLAIGREKVTGLLQKRPIVEPDRLGFVSSMFIIPKASGGFRPIINLKRLNQILIFHHFKMENINTLRHLIVKGDWMAKLDLKDAYLTVPVYEDHQKYLQFLWEGKIYQFVCLPFGLASAPWAFTELLKLVVAFLRSLGCRLVIYLDDLILLDQCKINLVQTLLFVKRLLRVLGFVINDLKSSQLPLQIMEYLGLLVDSVDLKIFLPEKKMESIRMKYSDALARPCLPLRDLASLLGNFNWVESAVPLARTHYRAVQAVYSILHKNPNTDLIF</sequence>
<feature type="compositionally biased region" description="Basic and acidic residues" evidence="1">
    <location>
        <begin position="23"/>
        <end position="42"/>
    </location>
</feature>
<feature type="region of interest" description="Disordered" evidence="1">
    <location>
        <begin position="209"/>
        <end position="251"/>
    </location>
</feature>
<gene>
    <name evidence="3" type="ORF">APZ42_025673</name>
</gene>
<dbReference type="CDD" id="cd03714">
    <property type="entry name" value="RT_DIRS1"/>
    <property type="match status" value="1"/>
</dbReference>
<comment type="caution">
    <text evidence="3">The sequence shown here is derived from an EMBL/GenBank/DDBJ whole genome shotgun (WGS) entry which is preliminary data.</text>
</comment>
<dbReference type="Pfam" id="PF00078">
    <property type="entry name" value="RVT_1"/>
    <property type="match status" value="1"/>
</dbReference>
<dbReference type="GO" id="GO:0071897">
    <property type="term" value="P:DNA biosynthetic process"/>
    <property type="evidence" value="ECO:0007669"/>
    <property type="project" value="UniProtKB-ARBA"/>
</dbReference>
<organism evidence="3 4">
    <name type="scientific">Daphnia magna</name>
    <dbReference type="NCBI Taxonomy" id="35525"/>
    <lineage>
        <taxon>Eukaryota</taxon>
        <taxon>Metazoa</taxon>
        <taxon>Ecdysozoa</taxon>
        <taxon>Arthropoda</taxon>
        <taxon>Crustacea</taxon>
        <taxon>Branchiopoda</taxon>
        <taxon>Diplostraca</taxon>
        <taxon>Cladocera</taxon>
        <taxon>Anomopoda</taxon>
        <taxon>Daphniidae</taxon>
        <taxon>Daphnia</taxon>
    </lineage>
</organism>
<dbReference type="InterPro" id="IPR000477">
    <property type="entry name" value="RT_dom"/>
</dbReference>
<dbReference type="InterPro" id="IPR043128">
    <property type="entry name" value="Rev_trsase/Diguanyl_cyclase"/>
</dbReference>
<protein>
    <recommendedName>
        <fullName evidence="2">Reverse transcriptase domain-containing protein</fullName>
    </recommendedName>
</protein>
<name>A0A164SV52_9CRUS</name>
<feature type="domain" description="Reverse transcriptase" evidence="2">
    <location>
        <begin position="345"/>
        <end position="527"/>
    </location>
</feature>
<dbReference type="AlphaFoldDB" id="A0A164SV52"/>
<dbReference type="PROSITE" id="PS50878">
    <property type="entry name" value="RT_POL"/>
    <property type="match status" value="1"/>
</dbReference>
<feature type="compositionally biased region" description="Polar residues" evidence="1">
    <location>
        <begin position="216"/>
        <end position="226"/>
    </location>
</feature>
<dbReference type="EMBL" id="LRGB01001935">
    <property type="protein sequence ID" value="KZS09973.1"/>
    <property type="molecule type" value="Genomic_DNA"/>
</dbReference>
<dbReference type="SUPFAM" id="SSF56672">
    <property type="entry name" value="DNA/RNA polymerases"/>
    <property type="match status" value="1"/>
</dbReference>
<dbReference type="PANTHER" id="PTHR33050:SF7">
    <property type="entry name" value="RIBONUCLEASE H"/>
    <property type="match status" value="1"/>
</dbReference>
<proteinExistence type="predicted"/>
<dbReference type="Proteomes" id="UP000076858">
    <property type="component" value="Unassembled WGS sequence"/>
</dbReference>
<evidence type="ECO:0000256" key="1">
    <source>
        <dbReference type="SAM" id="MobiDB-lite"/>
    </source>
</evidence>
<feature type="region of interest" description="Disordered" evidence="1">
    <location>
        <begin position="22"/>
        <end position="43"/>
    </location>
</feature>
<dbReference type="OrthoDB" id="6380429at2759"/>
<accession>A0A164SV52</accession>
<dbReference type="InterPro" id="IPR052055">
    <property type="entry name" value="Hepadnavirus_pol/RT"/>
</dbReference>
<dbReference type="Gene3D" id="3.10.10.10">
    <property type="entry name" value="HIV Type 1 Reverse Transcriptase, subunit A, domain 1"/>
    <property type="match status" value="1"/>
</dbReference>
<keyword evidence="4" id="KW-1185">Reference proteome</keyword>
<reference evidence="3 4" key="1">
    <citation type="submission" date="2016-03" db="EMBL/GenBank/DDBJ databases">
        <title>EvidentialGene: Evidence-directed Construction of Genes on Genomes.</title>
        <authorList>
            <person name="Gilbert D.G."/>
            <person name="Choi J.-H."/>
            <person name="Mockaitis K."/>
            <person name="Colbourne J."/>
            <person name="Pfrender M."/>
        </authorList>
    </citation>
    <scope>NUCLEOTIDE SEQUENCE [LARGE SCALE GENOMIC DNA]</scope>
    <source>
        <strain evidence="3 4">Xinb3</strain>
        <tissue evidence="3">Complete organism</tissue>
    </source>
</reference>